<name>A0A2M8KEL7_9BACT</name>
<evidence type="ECO:0000313" key="3">
    <source>
        <dbReference type="Proteomes" id="UP000231450"/>
    </source>
</evidence>
<gene>
    <name evidence="2" type="ORF">COU81_01335</name>
</gene>
<accession>A0A2M8KEL7</accession>
<keyword evidence="1" id="KW-0472">Membrane</keyword>
<evidence type="ECO:0000313" key="2">
    <source>
        <dbReference type="EMBL" id="PJE58333.1"/>
    </source>
</evidence>
<reference evidence="3" key="1">
    <citation type="submission" date="2017-09" db="EMBL/GenBank/DDBJ databases">
        <title>Depth-based differentiation of microbial function through sediment-hosted aquifers and enrichment of novel symbionts in the deep terrestrial subsurface.</title>
        <authorList>
            <person name="Probst A.J."/>
            <person name="Ladd B."/>
            <person name="Jarett J.K."/>
            <person name="Geller-Mcgrath D.E."/>
            <person name="Sieber C.M.K."/>
            <person name="Emerson J.B."/>
            <person name="Anantharaman K."/>
            <person name="Thomas B.C."/>
            <person name="Malmstrom R."/>
            <person name="Stieglmeier M."/>
            <person name="Klingl A."/>
            <person name="Woyke T."/>
            <person name="Ryan C.M."/>
            <person name="Banfield J.F."/>
        </authorList>
    </citation>
    <scope>NUCLEOTIDE SEQUENCE [LARGE SCALE GENOMIC DNA]</scope>
</reference>
<sequence length="105" mass="11542">MGKGNSKKSEQNFFEYNTIMDYQYRIILKTQEKVDTYIKVGVKLWVGIAVTTGALGILAVILASGQPSDFKVNCDEESLSDGQTVEQCLLESSADFSGHINEATN</sequence>
<dbReference type="AlphaFoldDB" id="A0A2M8KEL7"/>
<evidence type="ECO:0000256" key="1">
    <source>
        <dbReference type="SAM" id="Phobius"/>
    </source>
</evidence>
<dbReference type="EMBL" id="PFDW01000029">
    <property type="protein sequence ID" value="PJE58333.1"/>
    <property type="molecule type" value="Genomic_DNA"/>
</dbReference>
<protein>
    <submittedName>
        <fullName evidence="2">Uncharacterized protein</fullName>
    </submittedName>
</protein>
<dbReference type="Proteomes" id="UP000231450">
    <property type="component" value="Unassembled WGS sequence"/>
</dbReference>
<keyword evidence="1" id="KW-1133">Transmembrane helix</keyword>
<comment type="caution">
    <text evidence="2">The sequence shown here is derived from an EMBL/GenBank/DDBJ whole genome shotgun (WGS) entry which is preliminary data.</text>
</comment>
<organism evidence="2 3">
    <name type="scientific">Candidatus Portnoybacteria bacterium CG10_big_fil_rev_8_21_14_0_10_36_7</name>
    <dbReference type="NCBI Taxonomy" id="1974812"/>
    <lineage>
        <taxon>Bacteria</taxon>
        <taxon>Candidatus Portnoyibacteriota</taxon>
    </lineage>
</organism>
<keyword evidence="1" id="KW-0812">Transmembrane</keyword>
<proteinExistence type="predicted"/>
<feature type="transmembrane region" description="Helical" evidence="1">
    <location>
        <begin position="44"/>
        <end position="63"/>
    </location>
</feature>